<gene>
    <name evidence="6" type="ORF">EVG20_g8526</name>
</gene>
<dbReference type="InterPro" id="IPR000537">
    <property type="entry name" value="UbiA_prenyltransferase"/>
</dbReference>
<dbReference type="CDD" id="cd13965">
    <property type="entry name" value="PT_UbiA_3"/>
    <property type="match status" value="1"/>
</dbReference>
<feature type="transmembrane region" description="Helical" evidence="5">
    <location>
        <begin position="29"/>
        <end position="50"/>
    </location>
</feature>
<protein>
    <submittedName>
        <fullName evidence="6">Uncharacterized protein</fullName>
    </submittedName>
</protein>
<dbReference type="InterPro" id="IPR050475">
    <property type="entry name" value="Prenyltransferase_related"/>
</dbReference>
<accession>A0A4Y9Y5R5</accession>
<dbReference type="EMBL" id="SEOQ01000747">
    <property type="protein sequence ID" value="TFY57492.1"/>
    <property type="molecule type" value="Genomic_DNA"/>
</dbReference>
<dbReference type="GO" id="GO:0016765">
    <property type="term" value="F:transferase activity, transferring alkyl or aryl (other than methyl) groups"/>
    <property type="evidence" value="ECO:0007669"/>
    <property type="project" value="InterPro"/>
</dbReference>
<dbReference type="InterPro" id="IPR044878">
    <property type="entry name" value="UbiA_sf"/>
</dbReference>
<reference evidence="6 7" key="1">
    <citation type="submission" date="2019-02" db="EMBL/GenBank/DDBJ databases">
        <title>Genome sequencing of the rare red list fungi Dentipellis fragilis.</title>
        <authorList>
            <person name="Buettner E."/>
            <person name="Kellner H."/>
        </authorList>
    </citation>
    <scope>NUCLEOTIDE SEQUENCE [LARGE SCALE GENOMIC DNA]</scope>
    <source>
        <strain evidence="6 7">DSM 105465</strain>
    </source>
</reference>
<keyword evidence="4 5" id="KW-0472">Membrane</keyword>
<feature type="transmembrane region" description="Helical" evidence="5">
    <location>
        <begin position="96"/>
        <end position="114"/>
    </location>
</feature>
<evidence type="ECO:0000313" key="7">
    <source>
        <dbReference type="Proteomes" id="UP000298327"/>
    </source>
</evidence>
<keyword evidence="3 5" id="KW-1133">Transmembrane helix</keyword>
<keyword evidence="2 5" id="KW-0812">Transmembrane</keyword>
<dbReference type="PANTHER" id="PTHR42723:SF1">
    <property type="entry name" value="CHLOROPHYLL SYNTHASE, CHLOROPLASTIC"/>
    <property type="match status" value="1"/>
</dbReference>
<name>A0A4Y9Y5R5_9AGAM</name>
<evidence type="ECO:0000256" key="5">
    <source>
        <dbReference type="SAM" id="Phobius"/>
    </source>
</evidence>
<evidence type="ECO:0000256" key="4">
    <source>
        <dbReference type="ARBA" id="ARBA00023136"/>
    </source>
</evidence>
<evidence type="ECO:0000256" key="2">
    <source>
        <dbReference type="ARBA" id="ARBA00022692"/>
    </source>
</evidence>
<evidence type="ECO:0000313" key="6">
    <source>
        <dbReference type="EMBL" id="TFY57492.1"/>
    </source>
</evidence>
<organism evidence="6 7">
    <name type="scientific">Dentipellis fragilis</name>
    <dbReference type="NCBI Taxonomy" id="205917"/>
    <lineage>
        <taxon>Eukaryota</taxon>
        <taxon>Fungi</taxon>
        <taxon>Dikarya</taxon>
        <taxon>Basidiomycota</taxon>
        <taxon>Agaricomycotina</taxon>
        <taxon>Agaricomycetes</taxon>
        <taxon>Russulales</taxon>
        <taxon>Hericiaceae</taxon>
        <taxon>Dentipellis</taxon>
    </lineage>
</organism>
<keyword evidence="7" id="KW-1185">Reference proteome</keyword>
<dbReference type="STRING" id="205917.A0A4Y9Y5R5"/>
<comment type="subcellular location">
    <subcellularLocation>
        <location evidence="1">Membrane</location>
        <topology evidence="1">Multi-pass membrane protein</topology>
    </subcellularLocation>
</comment>
<evidence type="ECO:0000256" key="3">
    <source>
        <dbReference type="ARBA" id="ARBA00022989"/>
    </source>
</evidence>
<evidence type="ECO:0000256" key="1">
    <source>
        <dbReference type="ARBA" id="ARBA00004141"/>
    </source>
</evidence>
<proteinExistence type="predicted"/>
<dbReference type="PANTHER" id="PTHR42723">
    <property type="entry name" value="CHLOROPHYLL SYNTHASE"/>
    <property type="match status" value="1"/>
</dbReference>
<dbReference type="OrthoDB" id="434972at2759"/>
<dbReference type="GO" id="GO:0016020">
    <property type="term" value="C:membrane"/>
    <property type="evidence" value="ECO:0007669"/>
    <property type="project" value="UniProtKB-SubCell"/>
</dbReference>
<dbReference type="Proteomes" id="UP000298327">
    <property type="component" value="Unassembled WGS sequence"/>
</dbReference>
<dbReference type="Gene3D" id="1.10.357.140">
    <property type="entry name" value="UbiA prenyltransferase"/>
    <property type="match status" value="1"/>
</dbReference>
<comment type="caution">
    <text evidence="6">The sequence shown here is derived from an EMBL/GenBank/DDBJ whole genome shotgun (WGS) entry which is preliminary data.</text>
</comment>
<sequence>MAALRRPLQLAKDVAWTLVLFTYTDFKTIFFPVTVFACVCAPVASATRLAQGMAWIWLHLLQCNVSNQYKTAREDAVNRPWRPMPSGRVSPAAGHALRWALIPLCVAASLVYGMDVALVSAGLTATTLVYDEIGLAGHWIGKNACAVSGYAMFEIGATKIMGSTPRLDTTAILAILCSISIILTTIHAQDCPDVAGDRAQGRVTFPIYAPEGARLVILCATAAWSLLLTRLWHMNAIAGVLFCTFGAYVGLRYYFLRSVAADRQSYLVYNVRACLPDDLWLVAR</sequence>
<dbReference type="Pfam" id="PF01040">
    <property type="entry name" value="UbiA"/>
    <property type="match status" value="1"/>
</dbReference>
<feature type="transmembrane region" description="Helical" evidence="5">
    <location>
        <begin position="232"/>
        <end position="255"/>
    </location>
</feature>
<dbReference type="AlphaFoldDB" id="A0A4Y9Y5R5"/>
<feature type="transmembrane region" description="Helical" evidence="5">
    <location>
        <begin position="169"/>
        <end position="186"/>
    </location>
</feature>